<evidence type="ECO:0000313" key="4">
    <source>
        <dbReference type="Proteomes" id="UP000077927"/>
    </source>
</evidence>
<organism evidence="3 4">
    <name type="scientific">Ralstonia insidiosa</name>
    <dbReference type="NCBI Taxonomy" id="190721"/>
    <lineage>
        <taxon>Bacteria</taxon>
        <taxon>Pseudomonadati</taxon>
        <taxon>Pseudomonadota</taxon>
        <taxon>Betaproteobacteria</taxon>
        <taxon>Burkholderiales</taxon>
        <taxon>Burkholderiaceae</taxon>
        <taxon>Ralstonia</taxon>
    </lineage>
</organism>
<feature type="domain" description="DUF3828" evidence="2">
    <location>
        <begin position="33"/>
        <end position="147"/>
    </location>
</feature>
<reference evidence="3 4" key="1">
    <citation type="submission" date="2015-09" db="EMBL/GenBank/DDBJ databases">
        <authorList>
            <person name="Xu Y."/>
            <person name="Nagy A."/>
            <person name="Liu N.T."/>
            <person name="Nou X."/>
        </authorList>
    </citation>
    <scope>NUCLEOTIDE SEQUENCE [LARGE SCALE GENOMIC DNA]</scope>
    <source>
        <strain evidence="3 4">FC1138</strain>
    </source>
</reference>
<dbReference type="KEGG" id="rin:ACS15_1857"/>
<dbReference type="EMBL" id="CP012605">
    <property type="protein sequence ID" value="ANH74632.1"/>
    <property type="molecule type" value="Genomic_DNA"/>
</dbReference>
<accession>A0AAC9FS70</accession>
<dbReference type="InterPro" id="IPR024289">
    <property type="entry name" value="DUF3828"/>
</dbReference>
<evidence type="ECO:0000259" key="2">
    <source>
        <dbReference type="Pfam" id="PF12883"/>
    </source>
</evidence>
<protein>
    <recommendedName>
        <fullName evidence="2">DUF3828 domain-containing protein</fullName>
    </recommendedName>
</protein>
<name>A0AAC9FS70_9RALS</name>
<feature type="chain" id="PRO_5041973992" description="DUF3828 domain-containing protein" evidence="1">
    <location>
        <begin position="27"/>
        <end position="152"/>
    </location>
</feature>
<dbReference type="AlphaFoldDB" id="A0AAC9FS70"/>
<dbReference type="Pfam" id="PF12883">
    <property type="entry name" value="DUF3828"/>
    <property type="match status" value="1"/>
</dbReference>
<keyword evidence="1" id="KW-0732">Signal</keyword>
<evidence type="ECO:0000256" key="1">
    <source>
        <dbReference type="SAM" id="SignalP"/>
    </source>
</evidence>
<dbReference type="RefSeq" id="WP_021194409.1">
    <property type="nucleotide sequence ID" value="NZ_CP012605.1"/>
</dbReference>
<sequence>MKTRLSRALAWLVLAVGLLGMQAVMAQGKAATPEANTKAFYAWYIKLQTKSVYPLTDNGIYTYVAKDTVDRLRDAYRRNEMPGDADYFTKVQDYDEKDWAEHTVTRAPILLEGVAVVPVTFGSKDKVSVLVFLRKLDDGWKITKVEDTLDFQ</sequence>
<evidence type="ECO:0000313" key="3">
    <source>
        <dbReference type="EMBL" id="ANH74632.1"/>
    </source>
</evidence>
<dbReference type="Gene3D" id="3.10.450.50">
    <property type="match status" value="1"/>
</dbReference>
<feature type="signal peptide" evidence="1">
    <location>
        <begin position="1"/>
        <end position="26"/>
    </location>
</feature>
<proteinExistence type="predicted"/>
<gene>
    <name evidence="3" type="ORF">ACS15_1857</name>
</gene>
<dbReference type="Proteomes" id="UP000077927">
    <property type="component" value="Chromosome 1"/>
</dbReference>